<dbReference type="PANTHER" id="PTHR43737">
    <property type="entry name" value="BLL7424 PROTEIN"/>
    <property type="match status" value="1"/>
</dbReference>
<evidence type="ECO:0000313" key="1">
    <source>
        <dbReference type="EMBL" id="XBH05514.1"/>
    </source>
</evidence>
<dbReference type="InterPro" id="IPR017850">
    <property type="entry name" value="Alkaline_phosphatase_core_sf"/>
</dbReference>
<accession>A0AAU7CKG3</accession>
<dbReference type="InterPro" id="IPR010869">
    <property type="entry name" value="DUF1501"/>
</dbReference>
<dbReference type="AlphaFoldDB" id="A0AAU7CKG3"/>
<dbReference type="InterPro" id="IPR006311">
    <property type="entry name" value="TAT_signal"/>
</dbReference>
<dbReference type="EMBL" id="CP155447">
    <property type="protein sequence ID" value="XBH05514.1"/>
    <property type="molecule type" value="Genomic_DNA"/>
</dbReference>
<organism evidence="1">
    <name type="scientific">Singulisphaera sp. Ch08</name>
    <dbReference type="NCBI Taxonomy" id="3120278"/>
    <lineage>
        <taxon>Bacteria</taxon>
        <taxon>Pseudomonadati</taxon>
        <taxon>Planctomycetota</taxon>
        <taxon>Planctomycetia</taxon>
        <taxon>Isosphaerales</taxon>
        <taxon>Isosphaeraceae</taxon>
        <taxon>Singulisphaera</taxon>
    </lineage>
</organism>
<dbReference type="PANTHER" id="PTHR43737:SF1">
    <property type="entry name" value="DUF1501 DOMAIN-CONTAINING PROTEIN"/>
    <property type="match status" value="1"/>
</dbReference>
<gene>
    <name evidence="1" type="ORF">V5E97_05710</name>
</gene>
<dbReference type="Pfam" id="PF07394">
    <property type="entry name" value="DUF1501"/>
    <property type="match status" value="1"/>
</dbReference>
<protein>
    <submittedName>
        <fullName evidence="1">DUF1501 domain-containing protein</fullName>
    </submittedName>
</protein>
<sequence>MKCAYACNSSEHVVARRGFLAGLAATAAGSVVGGLGVFASPLAAAQLKGDQKRVVVFNMHGGLSQLESWDPKPGTDTGGPFRAIETSVPGVRISELLPNVAKQMHHLCLVRGVNTSEDDHGKGAYMMLTGRRQTPATDYPNLGAVCAKAMTPQDSTLPGHIIITPGGGGGRGNDSAYLGPMYSSIALGNGNPPQNTTRPGQVTEPMDAARNDFRKRGNDRFLSRRRTALTEAYVYSYEQAAQLMKQREAFDVTKEPAKDHDRYGKHDFGRHCLLARRLLEKGVTFVQVSHSNYDTHNENFNFHIEQLGEFDISFATFVADLADRGMLESTLIVVLSEFGRTPNINLYYGRDHWSRAWSVVMAGGKVQRGVAYGKTNDKGTEVVDGQVDHANLFHTYLQAVGVDSTDSFDIEGRDVPMADPASKMIKQILA</sequence>
<proteinExistence type="predicted"/>
<reference evidence="1" key="1">
    <citation type="submission" date="2024-05" db="EMBL/GenBank/DDBJ databases">
        <title>Planctomycetes of the genus Singulisphaera possess chitinolytic capabilities.</title>
        <authorList>
            <person name="Ivanova A."/>
        </authorList>
    </citation>
    <scope>NUCLEOTIDE SEQUENCE</scope>
    <source>
        <strain evidence="1">Ch08T</strain>
    </source>
</reference>
<dbReference type="PROSITE" id="PS51318">
    <property type="entry name" value="TAT"/>
    <property type="match status" value="1"/>
</dbReference>
<dbReference type="SUPFAM" id="SSF53649">
    <property type="entry name" value="Alkaline phosphatase-like"/>
    <property type="match status" value="1"/>
</dbReference>
<name>A0AAU7CKG3_9BACT</name>
<dbReference type="RefSeq" id="WP_406698338.1">
    <property type="nucleotide sequence ID" value="NZ_CP155447.1"/>
</dbReference>